<keyword evidence="1 5" id="KW-0031">Aminopeptidase</keyword>
<evidence type="ECO:0000313" key="8">
    <source>
        <dbReference type="Proteomes" id="UP001214415"/>
    </source>
</evidence>
<organism evidence="7 8">
    <name type="scientific">Malassezia equina</name>
    <dbReference type="NCBI Taxonomy" id="1381935"/>
    <lineage>
        <taxon>Eukaryota</taxon>
        <taxon>Fungi</taxon>
        <taxon>Dikarya</taxon>
        <taxon>Basidiomycota</taxon>
        <taxon>Ustilaginomycotina</taxon>
        <taxon>Malasseziomycetes</taxon>
        <taxon>Malasseziales</taxon>
        <taxon>Malasseziaceae</taxon>
        <taxon>Malassezia</taxon>
    </lineage>
</organism>
<dbReference type="PANTHER" id="PTHR43330">
    <property type="entry name" value="METHIONINE AMINOPEPTIDASE"/>
    <property type="match status" value="1"/>
</dbReference>
<accession>A0AAF0EBS9</accession>
<dbReference type="InterPro" id="IPR002467">
    <property type="entry name" value="Pept_M24A_MAP1"/>
</dbReference>
<dbReference type="HAMAP" id="MF_01974">
    <property type="entry name" value="MetAP_1"/>
    <property type="match status" value="1"/>
</dbReference>
<name>A0AAF0EBS9_9BASI</name>
<dbReference type="PANTHER" id="PTHR43330:SF7">
    <property type="entry name" value="METHIONINE AMINOPEPTIDASE 1"/>
    <property type="match status" value="1"/>
</dbReference>
<feature type="domain" description="Peptidase M24" evidence="6">
    <location>
        <begin position="62"/>
        <end position="143"/>
    </location>
</feature>
<dbReference type="SUPFAM" id="SSF55920">
    <property type="entry name" value="Creatinase/aminopeptidase"/>
    <property type="match status" value="1"/>
</dbReference>
<comment type="catalytic activity">
    <reaction evidence="5">
        <text>Release of N-terminal amino acids, preferentially methionine, from peptides and arylamides.</text>
        <dbReference type="EC" id="3.4.11.18"/>
    </reaction>
</comment>
<dbReference type="GO" id="GO:0005829">
    <property type="term" value="C:cytosol"/>
    <property type="evidence" value="ECO:0007669"/>
    <property type="project" value="TreeGrafter"/>
</dbReference>
<keyword evidence="8" id="KW-1185">Reference proteome</keyword>
<comment type="cofactor">
    <cofactor evidence="5">
        <name>Co(2+)</name>
        <dbReference type="ChEBI" id="CHEBI:48828"/>
    </cofactor>
    <cofactor evidence="5">
        <name>Zn(2+)</name>
        <dbReference type="ChEBI" id="CHEBI:29105"/>
    </cofactor>
    <cofactor evidence="5">
        <name>Mn(2+)</name>
        <dbReference type="ChEBI" id="CHEBI:29035"/>
    </cofactor>
    <cofactor evidence="5">
        <name>Fe(2+)</name>
        <dbReference type="ChEBI" id="CHEBI:29033"/>
    </cofactor>
    <text evidence="5">Binds 2 divalent metal cations per subunit. Has a high-affinity and a low affinity metal-binding site. The true nature of the physiological cofactor is under debate. The enzyme is active with cobalt, zinc, manganese or divalent iron ions. Most likely, methionine aminopeptidases function as mononuclear Fe(2+)-metalloproteases under physiological conditions, and the catalytically relevant metal-binding site has been assigned to the histidine-containing high-affinity site.</text>
</comment>
<dbReference type="CDD" id="cd01086">
    <property type="entry name" value="MetAP1"/>
    <property type="match status" value="1"/>
</dbReference>
<feature type="binding site" evidence="5">
    <location>
        <position position="336"/>
    </location>
    <ligand>
        <name>a divalent metal cation</name>
        <dbReference type="ChEBI" id="CHEBI:60240"/>
        <label>1</label>
    </ligand>
</feature>
<evidence type="ECO:0000256" key="3">
    <source>
        <dbReference type="ARBA" id="ARBA00022723"/>
    </source>
</evidence>
<feature type="binding site" evidence="5">
    <location>
        <position position="255"/>
    </location>
    <ligand>
        <name>a divalent metal cation</name>
        <dbReference type="ChEBI" id="CHEBI:60240"/>
        <label>2</label>
        <note>catalytic</note>
    </ligand>
</feature>
<feature type="binding site" evidence="5">
    <location>
        <position position="262"/>
    </location>
    <ligand>
        <name>substrate</name>
    </ligand>
</feature>
<dbReference type="GO" id="GO:0070006">
    <property type="term" value="F:metalloaminopeptidase activity"/>
    <property type="evidence" value="ECO:0007669"/>
    <property type="project" value="UniProtKB-UniRule"/>
</dbReference>
<comment type="caution">
    <text evidence="5">Lacks conserved residue(s) required for the propagation of feature annotation.</text>
</comment>
<comment type="similarity">
    <text evidence="5">Belongs to the peptidase M24A family. Methionine aminopeptidase type 1 subfamily.</text>
</comment>
<protein>
    <submittedName>
        <fullName evidence="7">Methionyl aminopeptidase</fullName>
        <ecNumber evidence="7">3.4.11.18</ecNumber>
    </submittedName>
</protein>
<dbReference type="GO" id="GO:0046872">
    <property type="term" value="F:metal ion binding"/>
    <property type="evidence" value="ECO:0007669"/>
    <property type="project" value="UniProtKB-UniRule"/>
</dbReference>
<feature type="binding site" evidence="5">
    <location>
        <position position="127"/>
    </location>
    <ligand>
        <name>substrate</name>
    </ligand>
</feature>
<dbReference type="GO" id="GO:0004239">
    <property type="term" value="F:initiator methionyl aminopeptidase activity"/>
    <property type="evidence" value="ECO:0007669"/>
    <property type="project" value="UniProtKB-UniRule"/>
</dbReference>
<feature type="binding site" evidence="5">
    <location>
        <position position="304"/>
    </location>
    <ligand>
        <name>a divalent metal cation</name>
        <dbReference type="ChEBI" id="CHEBI:60240"/>
        <label>2</label>
        <note>catalytic</note>
    </ligand>
</feature>
<proteinExistence type="inferred from homology"/>
<feature type="domain" description="Peptidase M24" evidence="6">
    <location>
        <begin position="206"/>
        <end position="284"/>
    </location>
</feature>
<keyword evidence="3 5" id="KW-0479">Metal-binding</keyword>
<evidence type="ECO:0000313" key="7">
    <source>
        <dbReference type="EMBL" id="WFD21635.1"/>
    </source>
</evidence>
<dbReference type="Gene3D" id="3.90.230.10">
    <property type="entry name" value="Creatinase/methionine aminopeptidase superfamily"/>
    <property type="match status" value="1"/>
</dbReference>
<evidence type="ECO:0000256" key="4">
    <source>
        <dbReference type="ARBA" id="ARBA00022801"/>
    </source>
</evidence>
<evidence type="ECO:0000256" key="1">
    <source>
        <dbReference type="ARBA" id="ARBA00022438"/>
    </source>
</evidence>
<feature type="binding site" evidence="5">
    <location>
        <position position="336"/>
    </location>
    <ligand>
        <name>a divalent metal cation</name>
        <dbReference type="ChEBI" id="CHEBI:60240"/>
        <label>2</label>
        <note>catalytic</note>
    </ligand>
</feature>
<dbReference type="InterPro" id="IPR036005">
    <property type="entry name" value="Creatinase/aminopeptidase-like"/>
</dbReference>
<gene>
    <name evidence="7" type="primary">fma1_1</name>
    <name evidence="7" type="ORF">MEQU1_000290</name>
</gene>
<dbReference type="AlphaFoldDB" id="A0AAF0EBS9"/>
<dbReference type="EMBL" id="CP119900">
    <property type="protein sequence ID" value="WFD21635.1"/>
    <property type="molecule type" value="Genomic_DNA"/>
</dbReference>
<evidence type="ECO:0000256" key="5">
    <source>
        <dbReference type="HAMAP-Rule" id="MF_03174"/>
    </source>
</evidence>
<reference evidence="7" key="1">
    <citation type="submission" date="2023-03" db="EMBL/GenBank/DDBJ databases">
        <title>Mating type loci evolution in Malassezia.</title>
        <authorList>
            <person name="Coelho M.A."/>
        </authorList>
    </citation>
    <scope>NUCLEOTIDE SEQUENCE</scope>
    <source>
        <strain evidence="7">CBS 12830</strain>
    </source>
</reference>
<dbReference type="GO" id="GO:0006508">
    <property type="term" value="P:proteolysis"/>
    <property type="evidence" value="ECO:0007669"/>
    <property type="project" value="UniProtKB-KW"/>
</dbReference>
<dbReference type="EC" id="3.4.11.18" evidence="7"/>
<evidence type="ECO:0000256" key="2">
    <source>
        <dbReference type="ARBA" id="ARBA00022670"/>
    </source>
</evidence>
<sequence>MVELFDPFADVRKFEYTGSVRASYPLSPKTKVPSHIRRPNYGREALFPSRRIRVNNAEEQEGVRVAAKLARESLDWIAAMIRPGITTDELDQALFKAAIERGCYPSPLGYHGFPKSVCTSVNEVICHGIPDQRKLEDGDIINLGTCSMLMPDVTLYHNGAYLFLTCDQASTATCTLFYSPRNATYPVGDKARENADLMKLIRTARYARLMPDRSECLDAAIAICGPGMPYAEVGRVIQPIAERNGCCIVKNYTGHGIGRVFHGPPPVFHYPTKKSYGIMQPGHVRIPISHRFLRAYFKLTSRIEPMVNLGQEWREVEWPDDWTIATRDGSPSAAAEETLLITETGVEILTAHGGPRVLDTTEAREHYLASRGAAKPLAS</sequence>
<keyword evidence="4 5" id="KW-0378">Hydrolase</keyword>
<dbReference type="Pfam" id="PF00557">
    <property type="entry name" value="Peptidase_M24"/>
    <property type="match status" value="2"/>
</dbReference>
<dbReference type="PROSITE" id="PS00680">
    <property type="entry name" value="MAP_1"/>
    <property type="match status" value="1"/>
</dbReference>
<keyword evidence="2 5" id="KW-0645">Protease</keyword>
<dbReference type="InterPro" id="IPR000994">
    <property type="entry name" value="Pept_M24"/>
</dbReference>
<evidence type="ECO:0000259" key="6">
    <source>
        <dbReference type="Pfam" id="PF00557"/>
    </source>
</evidence>
<dbReference type="Proteomes" id="UP001214415">
    <property type="component" value="Chromosome 1"/>
</dbReference>